<accession>A0ABM7W9N5</accession>
<dbReference type="PIRSF" id="PIRSF000390">
    <property type="entry name" value="PLP_StrS"/>
    <property type="match status" value="1"/>
</dbReference>
<dbReference type="Proteomes" id="UP000830055">
    <property type="component" value="Chromosome"/>
</dbReference>
<sequence>MLGAFRPARSMELLQRELAERFGCRFVFVLSTGRAAMVVLLRALQAVSEAARYQVIVPAYTCYSVPSSIVKAGLQVRVVDIDPHTLDYDYDRLERCDLSRVLAIVSANLYGLPNDLQRLARIATGAGAHLLDDAAQAMGARLNGRNCGTFGTAGIYSLDKGKVITTMNGGIIVTDDDRVAAAVARQVQHLDRPTTAHTAAEIGKLLAYSLLLDPSRYWLPARMPFLGLGETHYTVAYPVELYPAVMGGLARQLLRQLQRYNGARRANGFFYRQALYDVPGIRLITEQPGSDPIYLRFPLLVEDPLERERLLARLRAGGLGGSSSYPSSIVDIADLRGWLGGIDDDASGGRWVAERMLTLPTHPLVTAEDRRTTVTIIKKSMGRPV</sequence>
<dbReference type="SUPFAM" id="SSF53383">
    <property type="entry name" value="PLP-dependent transferases"/>
    <property type="match status" value="1"/>
</dbReference>
<dbReference type="InterPro" id="IPR015421">
    <property type="entry name" value="PyrdxlP-dep_Trfase_major"/>
</dbReference>
<organism evidence="3 4">
    <name type="scientific">Desulfofustis limnaeus</name>
    <dbReference type="NCBI Taxonomy" id="2740163"/>
    <lineage>
        <taxon>Bacteria</taxon>
        <taxon>Pseudomonadati</taxon>
        <taxon>Thermodesulfobacteriota</taxon>
        <taxon>Desulfobulbia</taxon>
        <taxon>Desulfobulbales</taxon>
        <taxon>Desulfocapsaceae</taxon>
        <taxon>Desulfofustis</taxon>
    </lineage>
</organism>
<gene>
    <name evidence="3" type="ORF">DPPLL_19930</name>
</gene>
<comment type="similarity">
    <text evidence="1 2">Belongs to the DegT/DnrJ/EryC1 family.</text>
</comment>
<name>A0ABM7W9N5_9BACT</name>
<proteinExistence type="inferred from homology"/>
<dbReference type="EMBL" id="AP025516">
    <property type="protein sequence ID" value="BDD87628.1"/>
    <property type="molecule type" value="Genomic_DNA"/>
</dbReference>
<evidence type="ECO:0000256" key="2">
    <source>
        <dbReference type="RuleBase" id="RU004508"/>
    </source>
</evidence>
<evidence type="ECO:0008006" key="5">
    <source>
        <dbReference type="Google" id="ProtNLM"/>
    </source>
</evidence>
<protein>
    <recommendedName>
        <fullName evidence="5">Aminotransferase DegT</fullName>
    </recommendedName>
</protein>
<reference evidence="3 4" key="1">
    <citation type="submission" date="2022-01" db="EMBL/GenBank/DDBJ databases">
        <title>Desulfofustis limnae sp. nov., a novel mesophilic sulfate-reducing bacterium isolated from marsh soil.</title>
        <authorList>
            <person name="Watanabe M."/>
            <person name="Takahashi A."/>
            <person name="Kojima H."/>
            <person name="Fukui M."/>
        </authorList>
    </citation>
    <scope>NUCLEOTIDE SEQUENCE [LARGE SCALE GENOMIC DNA]</scope>
    <source>
        <strain evidence="3 4">PPLL</strain>
    </source>
</reference>
<evidence type="ECO:0000313" key="3">
    <source>
        <dbReference type="EMBL" id="BDD87628.1"/>
    </source>
</evidence>
<dbReference type="Gene3D" id="3.40.640.10">
    <property type="entry name" value="Type I PLP-dependent aspartate aminotransferase-like (Major domain)"/>
    <property type="match status" value="1"/>
</dbReference>
<evidence type="ECO:0000313" key="4">
    <source>
        <dbReference type="Proteomes" id="UP000830055"/>
    </source>
</evidence>
<dbReference type="Gene3D" id="3.90.1150.10">
    <property type="entry name" value="Aspartate Aminotransferase, domain 1"/>
    <property type="match status" value="1"/>
</dbReference>
<dbReference type="InterPro" id="IPR000653">
    <property type="entry name" value="DegT/StrS_aminotransferase"/>
</dbReference>
<keyword evidence="4" id="KW-1185">Reference proteome</keyword>
<dbReference type="PANTHER" id="PTHR30244:SF34">
    <property type="entry name" value="DTDP-4-AMINO-4,6-DIDEOXYGALACTOSE TRANSAMINASE"/>
    <property type="match status" value="1"/>
</dbReference>
<dbReference type="InterPro" id="IPR015424">
    <property type="entry name" value="PyrdxlP-dep_Trfase"/>
</dbReference>
<dbReference type="Pfam" id="PF01041">
    <property type="entry name" value="DegT_DnrJ_EryC1"/>
    <property type="match status" value="2"/>
</dbReference>
<evidence type="ECO:0000256" key="1">
    <source>
        <dbReference type="ARBA" id="ARBA00037999"/>
    </source>
</evidence>
<keyword evidence="2" id="KW-0663">Pyridoxal phosphate</keyword>
<dbReference type="PANTHER" id="PTHR30244">
    <property type="entry name" value="TRANSAMINASE"/>
    <property type="match status" value="1"/>
</dbReference>
<dbReference type="InterPro" id="IPR015422">
    <property type="entry name" value="PyrdxlP-dep_Trfase_small"/>
</dbReference>